<comment type="caution">
    <text evidence="4">The sequence shown here is derived from an EMBL/GenBank/DDBJ whole genome shotgun (WGS) entry which is preliminary data.</text>
</comment>
<dbReference type="SUPFAM" id="SSF81901">
    <property type="entry name" value="HCP-like"/>
    <property type="match status" value="1"/>
</dbReference>
<dbReference type="PANTHER" id="PTHR44858:SF1">
    <property type="entry name" value="UDP-N-ACETYLGLUCOSAMINE--PEPTIDE N-ACETYLGLUCOSAMINYLTRANSFERASE SPINDLY-RELATED"/>
    <property type="match status" value="1"/>
</dbReference>
<keyword evidence="1" id="KW-0677">Repeat</keyword>
<feature type="repeat" description="TPR" evidence="3">
    <location>
        <begin position="410"/>
        <end position="443"/>
    </location>
</feature>
<accession>A0A968GCY8</accession>
<dbReference type="InterPro" id="IPR011990">
    <property type="entry name" value="TPR-like_helical_dom_sf"/>
</dbReference>
<dbReference type="SMART" id="SM00028">
    <property type="entry name" value="TPR"/>
    <property type="match status" value="6"/>
</dbReference>
<dbReference type="Gene3D" id="1.25.40.10">
    <property type="entry name" value="Tetratricopeptide repeat domain"/>
    <property type="match status" value="3"/>
</dbReference>
<evidence type="ECO:0000256" key="1">
    <source>
        <dbReference type="ARBA" id="ARBA00022737"/>
    </source>
</evidence>
<evidence type="ECO:0000313" key="5">
    <source>
        <dbReference type="Proteomes" id="UP000752013"/>
    </source>
</evidence>
<dbReference type="Proteomes" id="UP000752013">
    <property type="component" value="Unassembled WGS sequence"/>
</dbReference>
<dbReference type="InterPro" id="IPR050498">
    <property type="entry name" value="Ycf3"/>
</dbReference>
<dbReference type="InterPro" id="IPR019734">
    <property type="entry name" value="TPR_rpt"/>
</dbReference>
<dbReference type="Pfam" id="PF13432">
    <property type="entry name" value="TPR_16"/>
    <property type="match status" value="1"/>
</dbReference>
<evidence type="ECO:0000313" key="4">
    <source>
        <dbReference type="EMBL" id="NIZ46782.1"/>
    </source>
</evidence>
<evidence type="ECO:0000256" key="3">
    <source>
        <dbReference type="PROSITE-ProRule" id="PRU00339"/>
    </source>
</evidence>
<keyword evidence="2 3" id="KW-0802">TPR repeat</keyword>
<organism evidence="4 5">
    <name type="scientific">Entomospira nematocerorum</name>
    <dbReference type="NCBI Taxonomy" id="2719987"/>
    <lineage>
        <taxon>Bacteria</taxon>
        <taxon>Pseudomonadati</taxon>
        <taxon>Spirochaetota</taxon>
        <taxon>Spirochaetia</taxon>
        <taxon>Spirochaetales</taxon>
        <taxon>Spirochaetaceae</taxon>
        <taxon>Entomospira</taxon>
    </lineage>
</organism>
<reference evidence="4" key="1">
    <citation type="submission" date="2020-03" db="EMBL/GenBank/DDBJ databases">
        <title>Spirochaetal bacteria isolated from arthropods constitute a novel genus Entomospira genus novum within the order Spirochaetales.</title>
        <authorList>
            <person name="Grana-Miraglia L."/>
            <person name="Sikutova S."/>
            <person name="Fingerle V."/>
            <person name="Sing A."/>
            <person name="Castillo-Ramirez S."/>
            <person name="Margos G."/>
            <person name="Rudolf I."/>
        </authorList>
    </citation>
    <scope>NUCLEOTIDE SEQUENCE</scope>
    <source>
        <strain evidence="4">BR208</strain>
    </source>
</reference>
<protein>
    <submittedName>
        <fullName evidence="4">Tetratricopeptide repeat protein</fullName>
    </submittedName>
</protein>
<dbReference type="Pfam" id="PF13181">
    <property type="entry name" value="TPR_8"/>
    <property type="match status" value="1"/>
</dbReference>
<dbReference type="RefSeq" id="WP_167703230.1">
    <property type="nucleotide sequence ID" value="NZ_CP118168.1"/>
</dbReference>
<gene>
    <name evidence="4" type="ORF">HCT46_02450</name>
</gene>
<sequence length="457" mass="52406">MKRTGIILFIFMSLLQYISALDWIDEHVDDSHIVNSDPEEVPSAIGLPLQSDLEAEKERQNDPIILPDDIEEPRSETQKVEIVDDKPSRHKAFYIDFSQTELQHAQTLENLSLSTQAHAAYNRAIDVAAVKGRESLLQAILARAGFYLRHRDLDGAESDYRAAMELIDIERRYALAEYVAGVYAQQGFWEESLPWYSRKIGADPKSVSGYTERAYAYVKLNRYRTALLDYDVALSLTDDANTKARIEFEKAKLYFALGDKERADLSFSRSPQTAPHLRIRAEFYRSENRLDEAIQAYEKLVNKNPQTASEHALYAEWLALQGRADEAQIEFEKAVGLAPQDPSIVARRAHFFMEQQEFDLALQDYTRAINLDVDAAHRYADRARLLDKMKAYDLAIADFSRAIDLEPTRAFRYNERAGSYRRRGQVQLALNDYAQALRLDPGNVTAQRGWSELQHQR</sequence>
<dbReference type="SUPFAM" id="SSF48452">
    <property type="entry name" value="TPR-like"/>
    <property type="match status" value="1"/>
</dbReference>
<name>A0A968GCY8_9SPIO</name>
<feature type="repeat" description="TPR" evidence="3">
    <location>
        <begin position="376"/>
        <end position="409"/>
    </location>
</feature>
<dbReference type="PROSITE" id="PS50005">
    <property type="entry name" value="TPR"/>
    <property type="match status" value="4"/>
</dbReference>
<dbReference type="EMBL" id="JAATLK010000001">
    <property type="protein sequence ID" value="NIZ46782.1"/>
    <property type="molecule type" value="Genomic_DNA"/>
</dbReference>
<evidence type="ECO:0000256" key="2">
    <source>
        <dbReference type="ARBA" id="ARBA00022803"/>
    </source>
</evidence>
<keyword evidence="5" id="KW-1185">Reference proteome</keyword>
<dbReference type="PANTHER" id="PTHR44858">
    <property type="entry name" value="TETRATRICOPEPTIDE REPEAT PROTEIN 6"/>
    <property type="match status" value="1"/>
</dbReference>
<feature type="repeat" description="TPR" evidence="3">
    <location>
        <begin position="274"/>
        <end position="307"/>
    </location>
</feature>
<feature type="repeat" description="TPR" evidence="3">
    <location>
        <begin position="342"/>
        <end position="375"/>
    </location>
</feature>
<proteinExistence type="predicted"/>
<dbReference type="AlphaFoldDB" id="A0A968GCY8"/>